<reference evidence="2 4" key="1">
    <citation type="submission" date="2018-01" db="EMBL/GenBank/DDBJ databases">
        <title>Saezia sanguinis gen. nov., sp. nov., in the order Burkholderiales isolated from human blood.</title>
        <authorList>
            <person name="Medina-Pascual M.J."/>
            <person name="Valdezate S."/>
            <person name="Monzon S."/>
            <person name="Cuesta I."/>
            <person name="Carrasco G."/>
            <person name="Villalon P."/>
            <person name="Saez-Nieto J.A."/>
        </authorList>
    </citation>
    <scope>NUCLEOTIDE SEQUENCE [LARGE SCALE GENOMIC DNA]</scope>
    <source>
        <strain evidence="2 4">CNM695-12</strain>
    </source>
</reference>
<dbReference type="AlphaFoldDB" id="A0A433SH22"/>
<keyword evidence="1" id="KW-0732">Signal</keyword>
<evidence type="ECO:0000256" key="1">
    <source>
        <dbReference type="SAM" id="SignalP"/>
    </source>
</evidence>
<name>A0A433SH22_9BURK</name>
<protein>
    <recommendedName>
        <fullName evidence="5">PepSY domain-containing protein</fullName>
    </recommendedName>
</protein>
<proteinExistence type="predicted"/>
<dbReference type="EMBL" id="PQSP01000001">
    <property type="protein sequence ID" value="RUS67990.1"/>
    <property type="molecule type" value="Genomic_DNA"/>
</dbReference>
<keyword evidence="4" id="KW-1185">Reference proteome</keyword>
<dbReference type="RefSeq" id="WP_162615199.1">
    <property type="nucleotide sequence ID" value="NZ_PQSP01000001.1"/>
</dbReference>
<comment type="caution">
    <text evidence="2">The sequence shown here is derived from an EMBL/GenBank/DDBJ whole genome shotgun (WGS) entry which is preliminary data.</text>
</comment>
<gene>
    <name evidence="2" type="ORF">CUZ56_00473</name>
    <name evidence="3" type="ORF">CUZ56_00486</name>
</gene>
<organism evidence="2 4">
    <name type="scientific">Saezia sanguinis</name>
    <dbReference type="NCBI Taxonomy" id="1965230"/>
    <lineage>
        <taxon>Bacteria</taxon>
        <taxon>Pseudomonadati</taxon>
        <taxon>Pseudomonadota</taxon>
        <taxon>Betaproteobacteria</taxon>
        <taxon>Burkholderiales</taxon>
        <taxon>Saeziaceae</taxon>
        <taxon>Saezia</taxon>
    </lineage>
</organism>
<evidence type="ECO:0000313" key="3">
    <source>
        <dbReference type="EMBL" id="RUS68003.1"/>
    </source>
</evidence>
<evidence type="ECO:0008006" key="5">
    <source>
        <dbReference type="Google" id="ProtNLM"/>
    </source>
</evidence>
<accession>A0A433SH22</accession>
<feature type="chain" id="PRO_5036108506" description="PepSY domain-containing protein" evidence="1">
    <location>
        <begin position="21"/>
        <end position="100"/>
    </location>
</feature>
<dbReference type="EMBL" id="PQSP01000001">
    <property type="protein sequence ID" value="RUS68003.1"/>
    <property type="molecule type" value="Genomic_DNA"/>
</dbReference>
<dbReference type="Proteomes" id="UP000286947">
    <property type="component" value="Unassembled WGS sequence"/>
</dbReference>
<feature type="signal peptide" evidence="1">
    <location>
        <begin position="1"/>
        <end position="20"/>
    </location>
</feature>
<evidence type="ECO:0000313" key="2">
    <source>
        <dbReference type="EMBL" id="RUS67990.1"/>
    </source>
</evidence>
<evidence type="ECO:0000313" key="4">
    <source>
        <dbReference type="Proteomes" id="UP000286947"/>
    </source>
</evidence>
<sequence precursor="true">MKKFILSIIILISFHTLSVAQQSVRPITEAQAIEIAKQVVIARGSSPDWSGVNVSTMFKDDQWIVLFEGKPNVEGANRVGNHFAVIISSEGEVIKAVPGA</sequence>